<evidence type="ECO:0008006" key="5">
    <source>
        <dbReference type="Google" id="ProtNLM"/>
    </source>
</evidence>
<protein>
    <recommendedName>
        <fullName evidence="5">Tetratricopeptide repeat protein</fullName>
    </recommendedName>
</protein>
<evidence type="ECO:0000313" key="4">
    <source>
        <dbReference type="Proteomes" id="UP000315700"/>
    </source>
</evidence>
<name>A0A517SCE1_9PLAN</name>
<feature type="signal peptide" evidence="2">
    <location>
        <begin position="1"/>
        <end position="26"/>
    </location>
</feature>
<keyword evidence="2" id="KW-0732">Signal</keyword>
<keyword evidence="4" id="KW-1185">Reference proteome</keyword>
<dbReference type="EMBL" id="CP036271">
    <property type="protein sequence ID" value="QDT53800.1"/>
    <property type="molecule type" value="Genomic_DNA"/>
</dbReference>
<dbReference type="AlphaFoldDB" id="A0A517SCE1"/>
<feature type="region of interest" description="Disordered" evidence="1">
    <location>
        <begin position="138"/>
        <end position="190"/>
    </location>
</feature>
<evidence type="ECO:0000256" key="1">
    <source>
        <dbReference type="SAM" id="MobiDB-lite"/>
    </source>
</evidence>
<dbReference type="Gene3D" id="1.25.40.10">
    <property type="entry name" value="Tetratricopeptide repeat domain"/>
    <property type="match status" value="1"/>
</dbReference>
<dbReference type="InParanoid" id="A0A517SCE1"/>
<gene>
    <name evidence="3" type="ORF">Pan44_18240</name>
</gene>
<evidence type="ECO:0000256" key="2">
    <source>
        <dbReference type="SAM" id="SignalP"/>
    </source>
</evidence>
<feature type="chain" id="PRO_5021992118" description="Tetratricopeptide repeat protein" evidence="2">
    <location>
        <begin position="27"/>
        <end position="315"/>
    </location>
</feature>
<feature type="region of interest" description="Disordered" evidence="1">
    <location>
        <begin position="49"/>
        <end position="97"/>
    </location>
</feature>
<dbReference type="PRINTS" id="PR01217">
    <property type="entry name" value="PRICHEXTENSN"/>
</dbReference>
<feature type="compositionally biased region" description="Low complexity" evidence="1">
    <location>
        <begin position="52"/>
        <end position="65"/>
    </location>
</feature>
<reference evidence="3 4" key="1">
    <citation type="submission" date="2019-02" db="EMBL/GenBank/DDBJ databases">
        <title>Deep-cultivation of Planctomycetes and their phenomic and genomic characterization uncovers novel biology.</title>
        <authorList>
            <person name="Wiegand S."/>
            <person name="Jogler M."/>
            <person name="Boedeker C."/>
            <person name="Pinto D."/>
            <person name="Vollmers J."/>
            <person name="Rivas-Marin E."/>
            <person name="Kohn T."/>
            <person name="Peeters S.H."/>
            <person name="Heuer A."/>
            <person name="Rast P."/>
            <person name="Oberbeckmann S."/>
            <person name="Bunk B."/>
            <person name="Jeske O."/>
            <person name="Meyerdierks A."/>
            <person name="Storesund J.E."/>
            <person name="Kallscheuer N."/>
            <person name="Luecker S."/>
            <person name="Lage O.M."/>
            <person name="Pohl T."/>
            <person name="Merkel B.J."/>
            <person name="Hornburger P."/>
            <person name="Mueller R.-W."/>
            <person name="Bruemmer F."/>
            <person name="Labrenz M."/>
            <person name="Spormann A.M."/>
            <person name="Op den Camp H."/>
            <person name="Overmann J."/>
            <person name="Amann R."/>
            <person name="Jetten M.S.M."/>
            <person name="Mascher T."/>
            <person name="Medema M.H."/>
            <person name="Devos D.P."/>
            <person name="Kaster A.-K."/>
            <person name="Ovreas L."/>
            <person name="Rohde M."/>
            <person name="Galperin M.Y."/>
            <person name="Jogler C."/>
        </authorList>
    </citation>
    <scope>NUCLEOTIDE SEQUENCE [LARGE SCALE GENOMIC DNA]</scope>
    <source>
        <strain evidence="3 4">Pan44</strain>
    </source>
</reference>
<feature type="compositionally biased region" description="Pro residues" evidence="1">
    <location>
        <begin position="158"/>
        <end position="169"/>
    </location>
</feature>
<proteinExistence type="predicted"/>
<sequence length="315" mass="34461" precursor="true">MTRRTVHLDFACLPALLAVMATSWAAADEPFPFPAPPVRTKAPVYLAPESRPAPTTALPRLTPSSGIRTAQSPAEAEPAPRGGLVPPVRKSVVADTAETDRRVERLKRQLEELNELLSRPPVEPPVIERTIVLPMPESTHHEADVTSVPAETQVAPPASAPTPPPPEPAPTEHPRPEPSSPAAPETSKAAASSLIKGLPVSALDRVYVADNLFAAGEYVLADEIYQQVDRKAISGNESGWVEFQLANCSRRLGRIDDARKRYRRIVADPTLGWLQDMAKWRLDAIDEREQLVKEHARLDAAIRQHTEVPHAANRQ</sequence>
<evidence type="ECO:0000313" key="3">
    <source>
        <dbReference type="EMBL" id="QDT53800.1"/>
    </source>
</evidence>
<organism evidence="3 4">
    <name type="scientific">Caulifigura coniformis</name>
    <dbReference type="NCBI Taxonomy" id="2527983"/>
    <lineage>
        <taxon>Bacteria</taxon>
        <taxon>Pseudomonadati</taxon>
        <taxon>Planctomycetota</taxon>
        <taxon>Planctomycetia</taxon>
        <taxon>Planctomycetales</taxon>
        <taxon>Planctomycetaceae</taxon>
        <taxon>Caulifigura</taxon>
    </lineage>
</organism>
<dbReference type="OrthoDB" id="292631at2"/>
<accession>A0A517SCE1</accession>
<dbReference type="RefSeq" id="WP_145029301.1">
    <property type="nucleotide sequence ID" value="NZ_CP036271.1"/>
</dbReference>
<dbReference type="KEGG" id="ccos:Pan44_18240"/>
<dbReference type="Proteomes" id="UP000315700">
    <property type="component" value="Chromosome"/>
</dbReference>
<dbReference type="InterPro" id="IPR011990">
    <property type="entry name" value="TPR-like_helical_dom_sf"/>
</dbReference>